<proteinExistence type="predicted"/>
<gene>
    <name evidence="2" type="ORF">N5I20_13725</name>
</gene>
<evidence type="ECO:0000256" key="1">
    <source>
        <dbReference type="SAM" id="Phobius"/>
    </source>
</evidence>
<name>A0AA42RB84_AERCA</name>
<keyword evidence="1" id="KW-0472">Membrane</keyword>
<accession>A0AA42RB84</accession>
<evidence type="ECO:0000313" key="2">
    <source>
        <dbReference type="EMBL" id="MDH1506120.1"/>
    </source>
</evidence>
<dbReference type="EMBL" id="JAOCIZ010000053">
    <property type="protein sequence ID" value="MDH1506120.1"/>
    <property type="molecule type" value="Genomic_DNA"/>
</dbReference>
<sequence>MKEYAVVRTKEQLKQALDSETRNIIVVDEGLARNIKVVKYASKAGLVLAVGSAGVAATNFWNPVGLTAGLVGAVSSGTLITAIIALGVGATFIWAIYNNYSIKVKGKYTSSDGDIYEGEIILERD</sequence>
<dbReference type="RefSeq" id="WP_202040002.1">
    <property type="nucleotide sequence ID" value="NZ_AP024948.1"/>
</dbReference>
<comment type="caution">
    <text evidence="2">The sequence shown here is derived from an EMBL/GenBank/DDBJ whole genome shotgun (WGS) entry which is preliminary data.</text>
</comment>
<reference evidence="2" key="1">
    <citation type="submission" date="2022-09" db="EMBL/GenBank/DDBJ databases">
        <title>Intensive care unit water sources are persistently colonized with multi-drug resistant bacteria and are the site of extensive horizontal gene transfer of antibiotic resistance genes.</title>
        <authorList>
            <person name="Diorio-Toth L."/>
        </authorList>
    </citation>
    <scope>NUCLEOTIDE SEQUENCE</scope>
    <source>
        <strain evidence="2">GD03710</strain>
    </source>
</reference>
<keyword evidence="1" id="KW-0812">Transmembrane</keyword>
<dbReference type="Proteomes" id="UP001161704">
    <property type="component" value="Unassembled WGS sequence"/>
</dbReference>
<organism evidence="2 3">
    <name type="scientific">Aeromonas caviae</name>
    <name type="common">Aeromonas punctata</name>
    <dbReference type="NCBI Taxonomy" id="648"/>
    <lineage>
        <taxon>Bacteria</taxon>
        <taxon>Pseudomonadati</taxon>
        <taxon>Pseudomonadota</taxon>
        <taxon>Gammaproteobacteria</taxon>
        <taxon>Aeromonadales</taxon>
        <taxon>Aeromonadaceae</taxon>
        <taxon>Aeromonas</taxon>
    </lineage>
</organism>
<evidence type="ECO:0000313" key="3">
    <source>
        <dbReference type="Proteomes" id="UP001161704"/>
    </source>
</evidence>
<feature type="transmembrane region" description="Helical" evidence="1">
    <location>
        <begin position="73"/>
        <end position="97"/>
    </location>
</feature>
<keyword evidence="1" id="KW-1133">Transmembrane helix</keyword>
<feature type="transmembrane region" description="Helical" evidence="1">
    <location>
        <begin position="40"/>
        <end position="61"/>
    </location>
</feature>
<dbReference type="AlphaFoldDB" id="A0AA42RB84"/>
<protein>
    <submittedName>
        <fullName evidence="2">Uncharacterized protein</fullName>
    </submittedName>
</protein>